<proteinExistence type="predicted"/>
<organism evidence="1 2">
    <name type="scientific">Variovorax paradoxus B4</name>
    <dbReference type="NCBI Taxonomy" id="1246301"/>
    <lineage>
        <taxon>Bacteria</taxon>
        <taxon>Pseudomonadati</taxon>
        <taxon>Pseudomonadota</taxon>
        <taxon>Betaproteobacteria</taxon>
        <taxon>Burkholderiales</taxon>
        <taxon>Comamonadaceae</taxon>
        <taxon>Variovorax</taxon>
    </lineage>
</organism>
<dbReference type="PATRIC" id="fig|1246301.3.peg.4493"/>
<dbReference type="KEGG" id="vpd:VAPA_1c44510"/>
<dbReference type="HOGENOM" id="CLU_555202_0_0_4"/>
<dbReference type="OrthoDB" id="7058206at2"/>
<reference evidence="1 2" key="1">
    <citation type="submission" date="2012-10" db="EMBL/GenBank/DDBJ databases">
        <title>Genome sequence of Variovorax paradoxus B4.</title>
        <authorList>
            <person name="Schuldes J."/>
            <person name="Brandt U."/>
            <person name="Hiessl S."/>
            <person name="Wuebbeler J.H."/>
            <person name="Thuermer A."/>
            <person name="Steinbuechel A."/>
            <person name="Daniel R."/>
        </authorList>
    </citation>
    <scope>NUCLEOTIDE SEQUENCE [LARGE SCALE GENOMIC DNA]</scope>
    <source>
        <strain evidence="1 2">B4</strain>
    </source>
</reference>
<protein>
    <submittedName>
        <fullName evidence="1">Uncharacterized protein</fullName>
    </submittedName>
</protein>
<dbReference type="AlphaFoldDB" id="T1XGQ9"/>
<evidence type="ECO:0000313" key="1">
    <source>
        <dbReference type="EMBL" id="AGU51524.1"/>
    </source>
</evidence>
<dbReference type="EMBL" id="CP003911">
    <property type="protein sequence ID" value="AGU51524.1"/>
    <property type="molecule type" value="Genomic_DNA"/>
</dbReference>
<name>T1XGQ9_VARPD</name>
<accession>T1XGQ9</accession>
<sequence length="470" mass="49118">MAASRYWRAINVETYGTGGLEISELQLYYNGVRVDVGATISASMAPASGTLSALQDGSAAETVAWDGATVKSPGFAIYFDLGAAGTSEADAVRVGGGSAQASMISSLVLQNSTDGVTYEGAVPVGRFPWPGANAMTPAPAQTLQLIGAETFATGIPAGFGSVLVDSATLSPVWDAASQAVDLDSSGFNAAWMFGLYAAVNGLRLEFDVEILTANYGNNPMIGAVFKGGPQLLQNFFQHAAAPQAISSARSASATTLGISAIDFNATAPGTLPTSGLHTYVLSSAPNSSGTRDYLMSVDGLGTAFSHGQTPSSAMLTGGIFVRSCKIRLHAVRVYEVIAGGSLLPMLKPATLLGLDVLPPVQPVDAFRVRSTYADIGRKDLEWGGKGRVRGFTLDYVNPVNKPYPCRVRLVRDLDGMVIREAWSGADGGYDFQHIDESQSYSVIAYYLAHGKRAVISDGLTLANGKVELMA</sequence>
<gene>
    <name evidence="1" type="ORF">VAPA_1c44510</name>
</gene>
<dbReference type="Proteomes" id="UP000016223">
    <property type="component" value="Chromosome 1"/>
</dbReference>
<dbReference type="RefSeq" id="WP_021008966.1">
    <property type="nucleotide sequence ID" value="NC_022247.1"/>
</dbReference>
<evidence type="ECO:0000313" key="2">
    <source>
        <dbReference type="Proteomes" id="UP000016223"/>
    </source>
</evidence>